<evidence type="ECO:0000313" key="3">
    <source>
        <dbReference type="Proteomes" id="UP000242715"/>
    </source>
</evidence>
<dbReference type="OrthoDB" id="10479221at2759"/>
<dbReference type="EMBL" id="DF973337">
    <property type="protein sequence ID" value="GAU26518.1"/>
    <property type="molecule type" value="Genomic_DNA"/>
</dbReference>
<proteinExistence type="predicted"/>
<accession>A0A2Z6M5I5</accession>
<feature type="compositionally biased region" description="Basic and acidic residues" evidence="1">
    <location>
        <begin position="1"/>
        <end position="10"/>
    </location>
</feature>
<dbReference type="Proteomes" id="UP000242715">
    <property type="component" value="Unassembled WGS sequence"/>
</dbReference>
<evidence type="ECO:0000313" key="2">
    <source>
        <dbReference type="EMBL" id="GAU26518.1"/>
    </source>
</evidence>
<keyword evidence="3" id="KW-1185">Reference proteome</keyword>
<gene>
    <name evidence="2" type="ORF">TSUD_361510</name>
</gene>
<feature type="region of interest" description="Disordered" evidence="1">
    <location>
        <begin position="1"/>
        <end position="24"/>
    </location>
</feature>
<organism evidence="2 3">
    <name type="scientific">Trifolium subterraneum</name>
    <name type="common">Subterranean clover</name>
    <dbReference type="NCBI Taxonomy" id="3900"/>
    <lineage>
        <taxon>Eukaryota</taxon>
        <taxon>Viridiplantae</taxon>
        <taxon>Streptophyta</taxon>
        <taxon>Embryophyta</taxon>
        <taxon>Tracheophyta</taxon>
        <taxon>Spermatophyta</taxon>
        <taxon>Magnoliopsida</taxon>
        <taxon>eudicotyledons</taxon>
        <taxon>Gunneridae</taxon>
        <taxon>Pentapetalae</taxon>
        <taxon>rosids</taxon>
        <taxon>fabids</taxon>
        <taxon>Fabales</taxon>
        <taxon>Fabaceae</taxon>
        <taxon>Papilionoideae</taxon>
        <taxon>50 kb inversion clade</taxon>
        <taxon>NPAAA clade</taxon>
        <taxon>Hologalegina</taxon>
        <taxon>IRL clade</taxon>
        <taxon>Trifolieae</taxon>
        <taxon>Trifolium</taxon>
    </lineage>
</organism>
<dbReference type="AlphaFoldDB" id="A0A2Z6M5I5"/>
<evidence type="ECO:0000256" key="1">
    <source>
        <dbReference type="SAM" id="MobiDB-lite"/>
    </source>
</evidence>
<name>A0A2Z6M5I5_TRISU</name>
<reference evidence="3" key="1">
    <citation type="journal article" date="2017" name="Front. Plant Sci.">
        <title>Climate Clever Clovers: New Paradigm to Reduce the Environmental Footprint of Ruminants by Breeding Low Methanogenic Forages Utilizing Haplotype Variation.</title>
        <authorList>
            <person name="Kaur P."/>
            <person name="Appels R."/>
            <person name="Bayer P.E."/>
            <person name="Keeble-Gagnere G."/>
            <person name="Wang J."/>
            <person name="Hirakawa H."/>
            <person name="Shirasawa K."/>
            <person name="Vercoe P."/>
            <person name="Stefanova K."/>
            <person name="Durmic Z."/>
            <person name="Nichols P."/>
            <person name="Revell C."/>
            <person name="Isobe S.N."/>
            <person name="Edwards D."/>
            <person name="Erskine W."/>
        </authorList>
    </citation>
    <scope>NUCLEOTIDE SEQUENCE [LARGE SCALE GENOMIC DNA]</scope>
    <source>
        <strain evidence="3">cv. Daliak</strain>
    </source>
</reference>
<protein>
    <submittedName>
        <fullName evidence="2">Uncharacterized protein</fullName>
    </submittedName>
</protein>
<sequence>MEKKEGSKVIEEEEEEEEEQTTKISVISSPIENGKDEIRHTYTFTKRIYYKNFISAICLRVVAIELHINDRKMVPYDIEILIYVSSMLSSKYGGKKMSHLGGIWWDFENLGLDKDVTLEKMKQVSRGKFEENNV</sequence>